<keyword evidence="1" id="KW-0812">Transmembrane</keyword>
<proteinExistence type="predicted"/>
<dbReference type="Pfam" id="PF00563">
    <property type="entry name" value="EAL"/>
    <property type="match status" value="1"/>
</dbReference>
<sequence>MKAEHKFKRLDTKVFIISFLVITMIFFGISKIIIYSIREYYFSRMQEDSINFAKSYSYSLSKAAEAKDVVNELLEEKLLVASRAIALYDGQYSNQLLKELADILKVDEIAYYNAQGEIIYSNVDAMVGWKAYEGHLFYDFMMSEQASYIAPIKQDSKTGKYFKYAYFKISDDRFLEIGVKSEKIYNFLGSFEIRKLLDEIQEVEGVAKVFFIDNQFNITRSSKTHFDENKIITPEIRNAIYGNREYSYISTYDEEKEYQAFVPVYLENIKNLENIKIGTLAIGQSLREAEEIIKNLTGVILVALLIIYALLIYIMISTYQKNEKLIHLAYYDGLTGLPNEHYLKEILTKELEKNEKARRALLLINCKNFRMINMTYGYDYGDEILKELTKRIQNLEDGSKILFRFSADRFALFMKHYSDQQELVSVVNKIIKAFKDPFKVKNVEQNINVEIGIVEIHNKYDHSDRILKDVSIALSGVKENDAGYAFFNKVMENKLQREDLIEKEIRAAITENDTSKIYLEYQPQVDLKSNKITGFEALARMRTKKLGFVSPMEFIDVAEKKQLIVPLGNFILTQASEFIRDLTDKGFKDIKVAVNVSGIQLLRYDFTDTIMKIISDTGIEPSSLELEITESVLLGNYNMINEKLKNLRNHQIEIALDDFGTGYSSFARLIELNIDTLKIDRYFINNISIKDSGDIITGDIISMAHKLGLKVVAEGVEVPEQKNYLMGHHCDRMQGYLFSKPLSKEKALKMLFNQNK</sequence>
<organism evidence="4 5">
    <name type="scientific">Defluviitalea raffinosedens</name>
    <dbReference type="NCBI Taxonomy" id="1450156"/>
    <lineage>
        <taxon>Bacteria</taxon>
        <taxon>Bacillati</taxon>
        <taxon>Bacillota</taxon>
        <taxon>Clostridia</taxon>
        <taxon>Lachnospirales</taxon>
        <taxon>Defluviitaleaceae</taxon>
        <taxon>Defluviitalea</taxon>
    </lineage>
</organism>
<dbReference type="InterPro" id="IPR043128">
    <property type="entry name" value="Rev_trsase/Diguanyl_cyclase"/>
</dbReference>
<keyword evidence="1" id="KW-0472">Membrane</keyword>
<dbReference type="NCBIfam" id="TIGR00254">
    <property type="entry name" value="GGDEF"/>
    <property type="match status" value="1"/>
</dbReference>
<reference evidence="4 5" key="1">
    <citation type="submission" date="2019-12" db="EMBL/GenBank/DDBJ databases">
        <title>Defluviitalea raffinosedens, isolated from a biogas fermenter, genome sequencing and characterization.</title>
        <authorList>
            <person name="Rettenmaier R."/>
            <person name="Schneider M."/>
            <person name="Neuhaus K."/>
            <person name="Liebl W."/>
            <person name="Zverlov V."/>
        </authorList>
    </citation>
    <scope>NUCLEOTIDE SEQUENCE [LARGE SCALE GENOMIC DNA]</scope>
    <source>
        <strain evidence="4 5">249c-K6</strain>
    </source>
</reference>
<protein>
    <submittedName>
        <fullName evidence="4">EAL domain-containing protein</fullName>
    </submittedName>
</protein>
<evidence type="ECO:0000313" key="4">
    <source>
        <dbReference type="EMBL" id="KAE9634943.1"/>
    </source>
</evidence>
<dbReference type="InterPro" id="IPR035919">
    <property type="entry name" value="EAL_sf"/>
</dbReference>
<dbReference type="RefSeq" id="WP_158740030.1">
    <property type="nucleotide sequence ID" value="NZ_WSLF01000004.1"/>
</dbReference>
<comment type="caution">
    <text evidence="4">The sequence shown here is derived from an EMBL/GenBank/DDBJ whole genome shotgun (WGS) entry which is preliminary data.</text>
</comment>
<gene>
    <name evidence="4" type="ORF">GND95_06420</name>
</gene>
<evidence type="ECO:0000256" key="1">
    <source>
        <dbReference type="SAM" id="Phobius"/>
    </source>
</evidence>
<accession>A0A7C8HF06</accession>
<feature type="transmembrane region" description="Helical" evidence="1">
    <location>
        <begin position="14"/>
        <end position="37"/>
    </location>
</feature>
<dbReference type="PROSITE" id="PS50887">
    <property type="entry name" value="GGDEF"/>
    <property type="match status" value="1"/>
</dbReference>
<dbReference type="PROSITE" id="PS50883">
    <property type="entry name" value="EAL"/>
    <property type="match status" value="1"/>
</dbReference>
<dbReference type="Pfam" id="PF00990">
    <property type="entry name" value="GGDEF"/>
    <property type="match status" value="1"/>
</dbReference>
<dbReference type="GO" id="GO:0071111">
    <property type="term" value="F:cyclic-guanylate-specific phosphodiesterase activity"/>
    <property type="evidence" value="ECO:0007669"/>
    <property type="project" value="InterPro"/>
</dbReference>
<evidence type="ECO:0000259" key="2">
    <source>
        <dbReference type="PROSITE" id="PS50883"/>
    </source>
</evidence>
<dbReference type="EMBL" id="WSLF01000004">
    <property type="protein sequence ID" value="KAE9634943.1"/>
    <property type="molecule type" value="Genomic_DNA"/>
</dbReference>
<dbReference type="OrthoDB" id="9762141at2"/>
<name>A0A7C8HF06_9FIRM</name>
<feature type="domain" description="EAL" evidence="2">
    <location>
        <begin position="498"/>
        <end position="755"/>
    </location>
</feature>
<dbReference type="InterPro" id="IPR050706">
    <property type="entry name" value="Cyclic-di-GMP_PDE-like"/>
</dbReference>
<dbReference type="InterPro" id="IPR029787">
    <property type="entry name" value="Nucleotide_cyclase"/>
</dbReference>
<feature type="transmembrane region" description="Helical" evidence="1">
    <location>
        <begin position="296"/>
        <end position="316"/>
    </location>
</feature>
<dbReference type="InterPro" id="IPR001633">
    <property type="entry name" value="EAL_dom"/>
</dbReference>
<dbReference type="SUPFAM" id="SSF55073">
    <property type="entry name" value="Nucleotide cyclase"/>
    <property type="match status" value="1"/>
</dbReference>
<keyword evidence="1" id="KW-1133">Transmembrane helix</keyword>
<dbReference type="Gene3D" id="3.30.70.270">
    <property type="match status" value="1"/>
</dbReference>
<feature type="domain" description="GGDEF" evidence="3">
    <location>
        <begin position="357"/>
        <end position="489"/>
    </location>
</feature>
<dbReference type="SUPFAM" id="SSF141868">
    <property type="entry name" value="EAL domain-like"/>
    <property type="match status" value="1"/>
</dbReference>
<dbReference type="CDD" id="cd01948">
    <property type="entry name" value="EAL"/>
    <property type="match status" value="1"/>
</dbReference>
<dbReference type="AlphaFoldDB" id="A0A7C8HF06"/>
<dbReference type="Proteomes" id="UP000483018">
    <property type="component" value="Unassembled WGS sequence"/>
</dbReference>
<dbReference type="InterPro" id="IPR000160">
    <property type="entry name" value="GGDEF_dom"/>
</dbReference>
<dbReference type="Gene3D" id="3.20.20.450">
    <property type="entry name" value="EAL domain"/>
    <property type="match status" value="1"/>
</dbReference>
<dbReference type="SMART" id="SM00052">
    <property type="entry name" value="EAL"/>
    <property type="match status" value="1"/>
</dbReference>
<dbReference type="SMART" id="SM00267">
    <property type="entry name" value="GGDEF"/>
    <property type="match status" value="1"/>
</dbReference>
<dbReference type="PANTHER" id="PTHR33121">
    <property type="entry name" value="CYCLIC DI-GMP PHOSPHODIESTERASE PDEF"/>
    <property type="match status" value="1"/>
</dbReference>
<evidence type="ECO:0000259" key="3">
    <source>
        <dbReference type="PROSITE" id="PS50887"/>
    </source>
</evidence>
<evidence type="ECO:0000313" key="5">
    <source>
        <dbReference type="Proteomes" id="UP000483018"/>
    </source>
</evidence>
<keyword evidence="5" id="KW-1185">Reference proteome</keyword>
<dbReference type="CDD" id="cd01949">
    <property type="entry name" value="GGDEF"/>
    <property type="match status" value="1"/>
</dbReference>
<dbReference type="PANTHER" id="PTHR33121:SF70">
    <property type="entry name" value="SIGNALING PROTEIN YKOW"/>
    <property type="match status" value="1"/>
</dbReference>